<evidence type="ECO:0000313" key="2">
    <source>
        <dbReference type="EMBL" id="MFD2042733.1"/>
    </source>
</evidence>
<organism evidence="2 3">
    <name type="scientific">Ornithinibacillus salinisoli</name>
    <dbReference type="NCBI Taxonomy" id="1848459"/>
    <lineage>
        <taxon>Bacteria</taxon>
        <taxon>Bacillati</taxon>
        <taxon>Bacillota</taxon>
        <taxon>Bacilli</taxon>
        <taxon>Bacillales</taxon>
        <taxon>Bacillaceae</taxon>
        <taxon>Ornithinibacillus</taxon>
    </lineage>
</organism>
<protein>
    <recommendedName>
        <fullName evidence="4">Multidrug transporter</fullName>
    </recommendedName>
</protein>
<name>A0ABW4VWQ7_9BACI</name>
<dbReference type="RefSeq" id="WP_377554305.1">
    <property type="nucleotide sequence ID" value="NZ_JBHUHQ010000002.1"/>
</dbReference>
<reference evidence="3" key="1">
    <citation type="journal article" date="2019" name="Int. J. Syst. Evol. Microbiol.">
        <title>The Global Catalogue of Microorganisms (GCM) 10K type strain sequencing project: providing services to taxonomists for standard genome sequencing and annotation.</title>
        <authorList>
            <consortium name="The Broad Institute Genomics Platform"/>
            <consortium name="The Broad Institute Genome Sequencing Center for Infectious Disease"/>
            <person name="Wu L."/>
            <person name="Ma J."/>
        </authorList>
    </citation>
    <scope>NUCLEOTIDE SEQUENCE [LARGE SCALE GENOMIC DNA]</scope>
    <source>
        <strain evidence="3">R28</strain>
    </source>
</reference>
<evidence type="ECO:0000256" key="1">
    <source>
        <dbReference type="SAM" id="MobiDB-lite"/>
    </source>
</evidence>
<dbReference type="Proteomes" id="UP001597383">
    <property type="component" value="Unassembled WGS sequence"/>
</dbReference>
<feature type="region of interest" description="Disordered" evidence="1">
    <location>
        <begin position="1"/>
        <end position="47"/>
    </location>
</feature>
<comment type="caution">
    <text evidence="2">The sequence shown here is derived from an EMBL/GenBank/DDBJ whole genome shotgun (WGS) entry which is preliminary data.</text>
</comment>
<sequence>MNKQDKNKPELATFTLLNPDFHPMESVNEGGQDEEVDEFSSQNDNNS</sequence>
<gene>
    <name evidence="2" type="ORF">ACFSJF_00220</name>
</gene>
<proteinExistence type="predicted"/>
<evidence type="ECO:0008006" key="4">
    <source>
        <dbReference type="Google" id="ProtNLM"/>
    </source>
</evidence>
<accession>A0ABW4VWQ7</accession>
<dbReference type="EMBL" id="JBHUHQ010000002">
    <property type="protein sequence ID" value="MFD2042733.1"/>
    <property type="molecule type" value="Genomic_DNA"/>
</dbReference>
<evidence type="ECO:0000313" key="3">
    <source>
        <dbReference type="Proteomes" id="UP001597383"/>
    </source>
</evidence>
<keyword evidence="3" id="KW-1185">Reference proteome</keyword>